<name>A0AAE0YM82_9GAST</name>
<reference evidence="1" key="1">
    <citation type="journal article" date="2023" name="G3 (Bethesda)">
        <title>A reference genome for the long-term kleptoplast-retaining sea slug Elysia crispata morphotype clarki.</title>
        <authorList>
            <person name="Eastman K.E."/>
            <person name="Pendleton A.L."/>
            <person name="Shaikh M.A."/>
            <person name="Suttiyut T."/>
            <person name="Ogas R."/>
            <person name="Tomko P."/>
            <person name="Gavelis G."/>
            <person name="Widhalm J.R."/>
            <person name="Wisecaver J.H."/>
        </authorList>
    </citation>
    <scope>NUCLEOTIDE SEQUENCE</scope>
    <source>
        <strain evidence="1">ECLA1</strain>
    </source>
</reference>
<dbReference type="AlphaFoldDB" id="A0AAE0YM82"/>
<evidence type="ECO:0000313" key="1">
    <source>
        <dbReference type="EMBL" id="KAK3750054.1"/>
    </source>
</evidence>
<organism evidence="1 2">
    <name type="scientific">Elysia crispata</name>
    <name type="common">lettuce slug</name>
    <dbReference type="NCBI Taxonomy" id="231223"/>
    <lineage>
        <taxon>Eukaryota</taxon>
        <taxon>Metazoa</taxon>
        <taxon>Spiralia</taxon>
        <taxon>Lophotrochozoa</taxon>
        <taxon>Mollusca</taxon>
        <taxon>Gastropoda</taxon>
        <taxon>Heterobranchia</taxon>
        <taxon>Euthyneura</taxon>
        <taxon>Panpulmonata</taxon>
        <taxon>Sacoglossa</taxon>
        <taxon>Placobranchoidea</taxon>
        <taxon>Plakobranchidae</taxon>
        <taxon>Elysia</taxon>
    </lineage>
</organism>
<dbReference type="Proteomes" id="UP001283361">
    <property type="component" value="Unassembled WGS sequence"/>
</dbReference>
<protein>
    <submittedName>
        <fullName evidence="1">Uncharacterized protein</fullName>
    </submittedName>
</protein>
<keyword evidence="2" id="KW-1185">Reference proteome</keyword>
<sequence>MPSDNSQIHAWKDRQLRGKKDIDIVNCWVSVGKAMMSTLFPLSLFFPLVFTPDDEAPCNIRVTGTISRCPSLALHIKS</sequence>
<proteinExistence type="predicted"/>
<gene>
    <name evidence="1" type="ORF">RRG08_027377</name>
</gene>
<evidence type="ECO:0000313" key="2">
    <source>
        <dbReference type="Proteomes" id="UP001283361"/>
    </source>
</evidence>
<dbReference type="EMBL" id="JAWDGP010005911">
    <property type="protein sequence ID" value="KAK3750054.1"/>
    <property type="molecule type" value="Genomic_DNA"/>
</dbReference>
<comment type="caution">
    <text evidence="1">The sequence shown here is derived from an EMBL/GenBank/DDBJ whole genome shotgun (WGS) entry which is preliminary data.</text>
</comment>
<accession>A0AAE0YM82</accession>